<name>A0A251Y8E2_9MICO</name>
<dbReference type="EMBL" id="MDJW01000008">
    <property type="protein sequence ID" value="OUE20349.1"/>
    <property type="molecule type" value="Genomic_DNA"/>
</dbReference>
<dbReference type="AlphaFoldDB" id="A0A251Y8E2"/>
<feature type="region of interest" description="Disordered" evidence="1">
    <location>
        <begin position="66"/>
        <end position="98"/>
    </location>
</feature>
<evidence type="ECO:0000313" key="3">
    <source>
        <dbReference type="Proteomes" id="UP000194837"/>
    </source>
</evidence>
<dbReference type="Proteomes" id="UP000194837">
    <property type="component" value="Unassembled WGS sequence"/>
</dbReference>
<dbReference type="RefSeq" id="WP_086520983.1">
    <property type="nucleotide sequence ID" value="NZ_MDJW01000008.1"/>
</dbReference>
<accession>A0A251Y8E2</accession>
<comment type="caution">
    <text evidence="2">The sequence shown here is derived from an EMBL/GenBank/DDBJ whole genome shotgun (WGS) entry which is preliminary data.</text>
</comment>
<reference evidence="2 3" key="1">
    <citation type="submission" date="2016-08" db="EMBL/GenBank/DDBJ databases">
        <title>Genome sequence of Clavibacter michiganensis spp strain CFBP7494.</title>
        <authorList>
            <person name="Thapa S.P."/>
            <person name="Coaker G."/>
            <person name="Jacques M.-A."/>
        </authorList>
    </citation>
    <scope>NUCLEOTIDE SEQUENCE [LARGE SCALE GENOMIC DNA]</scope>
    <source>
        <strain evidence="2">CFBP7494</strain>
    </source>
</reference>
<gene>
    <name evidence="2" type="ORF">BFL34_01164</name>
</gene>
<feature type="compositionally biased region" description="Basic and acidic residues" evidence="1">
    <location>
        <begin position="83"/>
        <end position="93"/>
    </location>
</feature>
<evidence type="ECO:0000313" key="2">
    <source>
        <dbReference type="EMBL" id="OUE20349.1"/>
    </source>
</evidence>
<protein>
    <submittedName>
        <fullName evidence="2">Uncharacterized protein</fullName>
    </submittedName>
</protein>
<sequence length="230" mass="25577">MQSTDADPMDFPPPPTADSITAEFGVRLFTFAPQPTLEEWGAGRQSHSSNDGPSVLDHASLGYTLWRNPDDHDDPVNLADLPESTRRALDEPPPRPLPDWMREVRRRMRYPFLWEAVWTTPVRADDSGPHAKTVESVLIEHARYILINTFREERTDGSMRAVLRDAPTPEDPEPAEVEIDGTLIEGLRLAGDAHVVAVGAQVGDRILTAVIPRVEVAHVRLAFVTRPTPA</sequence>
<evidence type="ECO:0000256" key="1">
    <source>
        <dbReference type="SAM" id="MobiDB-lite"/>
    </source>
</evidence>
<proteinExistence type="predicted"/>
<organism evidence="2 3">
    <name type="scientific">Clavibacter michiganensis</name>
    <dbReference type="NCBI Taxonomy" id="28447"/>
    <lineage>
        <taxon>Bacteria</taxon>
        <taxon>Bacillati</taxon>
        <taxon>Actinomycetota</taxon>
        <taxon>Actinomycetes</taxon>
        <taxon>Micrococcales</taxon>
        <taxon>Microbacteriaceae</taxon>
        <taxon>Clavibacter</taxon>
    </lineage>
</organism>